<organism evidence="1 2">
    <name type="scientific">Araneus ventricosus</name>
    <name type="common">Orbweaver spider</name>
    <name type="synonym">Epeira ventricosa</name>
    <dbReference type="NCBI Taxonomy" id="182803"/>
    <lineage>
        <taxon>Eukaryota</taxon>
        <taxon>Metazoa</taxon>
        <taxon>Ecdysozoa</taxon>
        <taxon>Arthropoda</taxon>
        <taxon>Chelicerata</taxon>
        <taxon>Arachnida</taxon>
        <taxon>Araneae</taxon>
        <taxon>Araneomorphae</taxon>
        <taxon>Entelegynae</taxon>
        <taxon>Araneoidea</taxon>
        <taxon>Araneidae</taxon>
        <taxon>Araneus</taxon>
    </lineage>
</organism>
<dbReference type="OrthoDB" id="6432034at2759"/>
<accession>A0A4Y2IPB2</accession>
<sequence>MVKRVEDIMLINGRVSVAHNEQDLGISVGSPPRDFHVFCKLKEHLGGRQFSIDDQVQTAVLSWLQQEGAIFYRQGIERLVQRCDKCQQRLVDYVDK</sequence>
<keyword evidence="2" id="KW-1185">Reference proteome</keyword>
<proteinExistence type="predicted"/>
<dbReference type="AlphaFoldDB" id="A0A4Y2IPB2"/>
<dbReference type="EMBL" id="BGPR01002781">
    <property type="protein sequence ID" value="GBM78816.1"/>
    <property type="molecule type" value="Genomic_DNA"/>
</dbReference>
<reference evidence="1 2" key="1">
    <citation type="journal article" date="2019" name="Sci. Rep.">
        <title>Orb-weaving spider Araneus ventricosus genome elucidates the spidroin gene catalogue.</title>
        <authorList>
            <person name="Kono N."/>
            <person name="Nakamura H."/>
            <person name="Ohtoshi R."/>
            <person name="Moran D.A.P."/>
            <person name="Shinohara A."/>
            <person name="Yoshida Y."/>
            <person name="Fujiwara M."/>
            <person name="Mori M."/>
            <person name="Tomita M."/>
            <person name="Arakawa K."/>
        </authorList>
    </citation>
    <scope>NUCLEOTIDE SEQUENCE [LARGE SCALE GENOMIC DNA]</scope>
</reference>
<dbReference type="Gene3D" id="3.30.420.10">
    <property type="entry name" value="Ribonuclease H-like superfamily/Ribonuclease H"/>
    <property type="match status" value="1"/>
</dbReference>
<evidence type="ECO:0000313" key="2">
    <source>
        <dbReference type="Proteomes" id="UP000499080"/>
    </source>
</evidence>
<dbReference type="GO" id="GO:0003676">
    <property type="term" value="F:nucleic acid binding"/>
    <property type="evidence" value="ECO:0007669"/>
    <property type="project" value="InterPro"/>
</dbReference>
<dbReference type="InterPro" id="IPR036397">
    <property type="entry name" value="RNaseH_sf"/>
</dbReference>
<evidence type="ECO:0000313" key="1">
    <source>
        <dbReference type="EMBL" id="GBM78816.1"/>
    </source>
</evidence>
<protein>
    <submittedName>
        <fullName evidence="1">Uncharacterized protein</fullName>
    </submittedName>
</protein>
<gene>
    <name evidence="1" type="ORF">AVEN_239068_1</name>
</gene>
<comment type="caution">
    <text evidence="1">The sequence shown here is derived from an EMBL/GenBank/DDBJ whole genome shotgun (WGS) entry which is preliminary data.</text>
</comment>
<name>A0A4Y2IPB2_ARAVE</name>
<dbReference type="Proteomes" id="UP000499080">
    <property type="component" value="Unassembled WGS sequence"/>
</dbReference>